<sequence length="88" mass="9705">MTVQRRQRKRVLPYSLQRCLPQHECFDLTLTGQGNRSLPSLLMFPVLPPGSAGRGSNCGPRVGASRSGFIKALTMRVLHIGRGLPEFS</sequence>
<accession>A0A5B7JNT8</accession>
<gene>
    <name evidence="1" type="ORF">E2C01_091761</name>
</gene>
<reference evidence="1 2" key="1">
    <citation type="submission" date="2019-05" db="EMBL/GenBank/DDBJ databases">
        <title>Another draft genome of Portunus trituberculatus and its Hox gene families provides insights of decapod evolution.</title>
        <authorList>
            <person name="Jeong J.-H."/>
            <person name="Song I."/>
            <person name="Kim S."/>
            <person name="Choi T."/>
            <person name="Kim D."/>
            <person name="Ryu S."/>
            <person name="Kim W."/>
        </authorList>
    </citation>
    <scope>NUCLEOTIDE SEQUENCE [LARGE SCALE GENOMIC DNA]</scope>
    <source>
        <tissue evidence="1">Muscle</tissue>
    </source>
</reference>
<evidence type="ECO:0000313" key="2">
    <source>
        <dbReference type="Proteomes" id="UP000324222"/>
    </source>
</evidence>
<dbReference type="EMBL" id="VSRR010106208">
    <property type="protein sequence ID" value="MPC96499.1"/>
    <property type="molecule type" value="Genomic_DNA"/>
</dbReference>
<keyword evidence="2" id="KW-1185">Reference proteome</keyword>
<dbReference type="AlphaFoldDB" id="A0A5B7JNT8"/>
<name>A0A5B7JNT8_PORTR</name>
<comment type="caution">
    <text evidence="1">The sequence shown here is derived from an EMBL/GenBank/DDBJ whole genome shotgun (WGS) entry which is preliminary data.</text>
</comment>
<organism evidence="1 2">
    <name type="scientific">Portunus trituberculatus</name>
    <name type="common">Swimming crab</name>
    <name type="synonym">Neptunus trituberculatus</name>
    <dbReference type="NCBI Taxonomy" id="210409"/>
    <lineage>
        <taxon>Eukaryota</taxon>
        <taxon>Metazoa</taxon>
        <taxon>Ecdysozoa</taxon>
        <taxon>Arthropoda</taxon>
        <taxon>Crustacea</taxon>
        <taxon>Multicrustacea</taxon>
        <taxon>Malacostraca</taxon>
        <taxon>Eumalacostraca</taxon>
        <taxon>Eucarida</taxon>
        <taxon>Decapoda</taxon>
        <taxon>Pleocyemata</taxon>
        <taxon>Brachyura</taxon>
        <taxon>Eubrachyura</taxon>
        <taxon>Portunoidea</taxon>
        <taxon>Portunidae</taxon>
        <taxon>Portuninae</taxon>
        <taxon>Portunus</taxon>
    </lineage>
</organism>
<dbReference type="Proteomes" id="UP000324222">
    <property type="component" value="Unassembled WGS sequence"/>
</dbReference>
<proteinExistence type="predicted"/>
<evidence type="ECO:0000313" key="1">
    <source>
        <dbReference type="EMBL" id="MPC96499.1"/>
    </source>
</evidence>
<protein>
    <submittedName>
        <fullName evidence="1">Uncharacterized protein</fullName>
    </submittedName>
</protein>